<gene>
    <name evidence="1" type="ORF">RFULGI_LOCUS18397</name>
</gene>
<feature type="non-terminal residue" evidence="1">
    <location>
        <position position="1"/>
    </location>
</feature>
<evidence type="ECO:0000313" key="2">
    <source>
        <dbReference type="Proteomes" id="UP000789396"/>
    </source>
</evidence>
<name>A0A9N9K1I7_9GLOM</name>
<comment type="caution">
    <text evidence="1">The sequence shown here is derived from an EMBL/GenBank/DDBJ whole genome shotgun (WGS) entry which is preliminary data.</text>
</comment>
<dbReference type="Proteomes" id="UP000789396">
    <property type="component" value="Unassembled WGS sequence"/>
</dbReference>
<proteinExistence type="predicted"/>
<keyword evidence="2" id="KW-1185">Reference proteome</keyword>
<protein>
    <submittedName>
        <fullName evidence="1">9047_t:CDS:1</fullName>
    </submittedName>
</protein>
<sequence length="232" mass="27959">RIHEKYPNIKKKIDKALKITSENWIERRKLFEFVMQIVSEEGNKTAQNDNDRNEAIKELYNLLVGQEINFQQQVKKYFQEQKRKNQDNRLFHMFSRLKQLFDIDSDIKDIVSNVDAEIKQKIKMKTDSQFIQDLHSYKFVNTDEITENSITSRFLDEYQEWRNNVFHSQIKKSIPKYSDRSREINSRLEDESKKTQEQITDSEFLRICEEIEKKHSEGPILKIEKVQYGSLR</sequence>
<dbReference type="AlphaFoldDB" id="A0A9N9K1I7"/>
<reference evidence="1" key="1">
    <citation type="submission" date="2021-06" db="EMBL/GenBank/DDBJ databases">
        <authorList>
            <person name="Kallberg Y."/>
            <person name="Tangrot J."/>
            <person name="Rosling A."/>
        </authorList>
    </citation>
    <scope>NUCLEOTIDE SEQUENCE</scope>
    <source>
        <strain evidence="1">IN212</strain>
    </source>
</reference>
<dbReference type="EMBL" id="CAJVPZ010080201">
    <property type="protein sequence ID" value="CAG8807525.1"/>
    <property type="molecule type" value="Genomic_DNA"/>
</dbReference>
<accession>A0A9N9K1I7</accession>
<evidence type="ECO:0000313" key="1">
    <source>
        <dbReference type="EMBL" id="CAG8807525.1"/>
    </source>
</evidence>
<feature type="non-terminal residue" evidence="1">
    <location>
        <position position="232"/>
    </location>
</feature>
<organism evidence="1 2">
    <name type="scientific">Racocetra fulgida</name>
    <dbReference type="NCBI Taxonomy" id="60492"/>
    <lineage>
        <taxon>Eukaryota</taxon>
        <taxon>Fungi</taxon>
        <taxon>Fungi incertae sedis</taxon>
        <taxon>Mucoromycota</taxon>
        <taxon>Glomeromycotina</taxon>
        <taxon>Glomeromycetes</taxon>
        <taxon>Diversisporales</taxon>
        <taxon>Gigasporaceae</taxon>
        <taxon>Racocetra</taxon>
    </lineage>
</organism>